<dbReference type="Proteomes" id="UP000051733">
    <property type="component" value="Unassembled WGS sequence"/>
</dbReference>
<accession>A0A0R2A2T2</accession>
<dbReference type="RefSeq" id="WP_057780032.1">
    <property type="nucleotide sequence ID" value="NZ_AYYY01000061.1"/>
</dbReference>
<proteinExistence type="predicted"/>
<keyword evidence="2" id="KW-0808">Transferase</keyword>
<gene>
    <name evidence="2" type="ORF">FC26_GL000271</name>
</gene>
<dbReference type="OrthoDB" id="9796171at2"/>
<feature type="domain" description="N-acetyltransferase" evidence="1">
    <location>
        <begin position="9"/>
        <end position="149"/>
    </location>
</feature>
<evidence type="ECO:0000313" key="3">
    <source>
        <dbReference type="Proteomes" id="UP000051733"/>
    </source>
</evidence>
<reference evidence="2 3" key="1">
    <citation type="journal article" date="2015" name="Genome Announc.">
        <title>Expanding the biotechnology potential of lactobacilli through comparative genomics of 213 strains and associated genera.</title>
        <authorList>
            <person name="Sun Z."/>
            <person name="Harris H.M."/>
            <person name="McCann A."/>
            <person name="Guo C."/>
            <person name="Argimon S."/>
            <person name="Zhang W."/>
            <person name="Yang X."/>
            <person name="Jeffery I.B."/>
            <person name="Cooney J.C."/>
            <person name="Kagawa T.F."/>
            <person name="Liu W."/>
            <person name="Song Y."/>
            <person name="Salvetti E."/>
            <person name="Wrobel A."/>
            <person name="Rasinkangas P."/>
            <person name="Parkhill J."/>
            <person name="Rea M.C."/>
            <person name="O'Sullivan O."/>
            <person name="Ritari J."/>
            <person name="Douillard F.P."/>
            <person name="Paul Ross R."/>
            <person name="Yang R."/>
            <person name="Briner A.E."/>
            <person name="Felis G.E."/>
            <person name="de Vos W.M."/>
            <person name="Barrangou R."/>
            <person name="Klaenhammer T.R."/>
            <person name="Caufield P.W."/>
            <person name="Cui Y."/>
            <person name="Zhang H."/>
            <person name="O'Toole P.W."/>
        </authorList>
    </citation>
    <scope>NUCLEOTIDE SEQUENCE [LARGE SCALE GENOMIC DNA]</scope>
    <source>
        <strain evidence="2 3">DSM 20634</strain>
    </source>
</reference>
<dbReference type="Gene3D" id="3.40.630.30">
    <property type="match status" value="1"/>
</dbReference>
<dbReference type="GO" id="GO:0016747">
    <property type="term" value="F:acyltransferase activity, transferring groups other than amino-acyl groups"/>
    <property type="evidence" value="ECO:0007669"/>
    <property type="project" value="InterPro"/>
</dbReference>
<comment type="caution">
    <text evidence="2">The sequence shown here is derived from an EMBL/GenBank/DDBJ whole genome shotgun (WGS) entry which is preliminary data.</text>
</comment>
<dbReference type="SUPFAM" id="SSF55729">
    <property type="entry name" value="Acyl-CoA N-acyltransferases (Nat)"/>
    <property type="match status" value="1"/>
</dbReference>
<dbReference type="Pfam" id="PF13673">
    <property type="entry name" value="Acetyltransf_10"/>
    <property type="match status" value="1"/>
</dbReference>
<evidence type="ECO:0000259" key="1">
    <source>
        <dbReference type="PROSITE" id="PS51186"/>
    </source>
</evidence>
<keyword evidence="3" id="KW-1185">Reference proteome</keyword>
<dbReference type="EMBL" id="AYYY01000061">
    <property type="protein sequence ID" value="KRM60789.1"/>
    <property type="molecule type" value="Genomic_DNA"/>
</dbReference>
<dbReference type="STRING" id="1423813.FC26_GL000271"/>
<dbReference type="PATRIC" id="fig|1423813.3.peg.279"/>
<organism evidence="2 3">
    <name type="scientific">Paucilactobacillus vaccinostercus DSM 20634</name>
    <dbReference type="NCBI Taxonomy" id="1423813"/>
    <lineage>
        <taxon>Bacteria</taxon>
        <taxon>Bacillati</taxon>
        <taxon>Bacillota</taxon>
        <taxon>Bacilli</taxon>
        <taxon>Lactobacillales</taxon>
        <taxon>Lactobacillaceae</taxon>
        <taxon>Paucilactobacillus</taxon>
    </lineage>
</organism>
<evidence type="ECO:0000313" key="2">
    <source>
        <dbReference type="EMBL" id="KRM60789.1"/>
    </source>
</evidence>
<dbReference type="AlphaFoldDB" id="A0A0R2A2T2"/>
<sequence>MKDLKLVIKTTAELTSAELLMILKERTRVFVVEQHCPYQEVDDQDDEACHVMLQDHGQLVAYTRIIKHLDGINMSFGRVLVVMAYRGQQLGRQIVAETIKVLRQQFPGAPIKIAAQSRLRDFYGSFGFRPVSDVYLEDDIPHIDMLLEN</sequence>
<protein>
    <submittedName>
        <fullName evidence="2">Acetyltransferase</fullName>
    </submittedName>
</protein>
<dbReference type="InterPro" id="IPR000182">
    <property type="entry name" value="GNAT_dom"/>
</dbReference>
<name>A0A0R2A2T2_9LACO</name>
<dbReference type="PROSITE" id="PS51186">
    <property type="entry name" value="GNAT"/>
    <property type="match status" value="1"/>
</dbReference>
<dbReference type="InterPro" id="IPR016181">
    <property type="entry name" value="Acyl_CoA_acyltransferase"/>
</dbReference>